<evidence type="ECO:0000256" key="3">
    <source>
        <dbReference type="HAMAP-Rule" id="MF_00211"/>
    </source>
</evidence>
<comment type="function">
    <text evidence="3">Catalyzes the transfer of the phosphoribosyl group of 5-phosphorylribose-1-pyrophosphate (PRPP) to anthranilate to yield N-(5'-phosphoribosyl)-anthranilate (PRA).</text>
</comment>
<feature type="domain" description="Glycosyl transferase family 3 N-terminal" evidence="5">
    <location>
        <begin position="17"/>
        <end position="78"/>
    </location>
</feature>
<comment type="subunit">
    <text evidence="3">Homodimer.</text>
</comment>
<dbReference type="AlphaFoldDB" id="A0A1H6ID11"/>
<comment type="similarity">
    <text evidence="3">Belongs to the anthranilate phosphoribosyltransferase family.</text>
</comment>
<dbReference type="SUPFAM" id="SSF47648">
    <property type="entry name" value="Nucleoside phosphorylase/phosphoribosyltransferase N-terminal domain"/>
    <property type="match status" value="1"/>
</dbReference>
<feature type="binding site" evidence="3">
    <location>
        <position position="238"/>
    </location>
    <ligand>
        <name>Mg(2+)</name>
        <dbReference type="ChEBI" id="CHEBI:18420"/>
        <label>2</label>
    </ligand>
</feature>
<keyword evidence="3" id="KW-0057">Aromatic amino acid biosynthesis</keyword>
<feature type="binding site" evidence="3">
    <location>
        <position position="94"/>
    </location>
    <ligand>
        <name>5-phospho-alpha-D-ribose 1-diphosphate</name>
        <dbReference type="ChEBI" id="CHEBI:58017"/>
    </ligand>
</feature>
<dbReference type="InterPro" id="IPR035902">
    <property type="entry name" value="Nuc_phospho_transferase"/>
</dbReference>
<comment type="pathway">
    <text evidence="3">Amino-acid biosynthesis; L-tryptophan biosynthesis; L-tryptophan from chorismate: step 2/5.</text>
</comment>
<dbReference type="Gene3D" id="3.40.1030.10">
    <property type="entry name" value="Nucleoside phosphorylase/phosphoribosyltransferase catalytic domain"/>
    <property type="match status" value="1"/>
</dbReference>
<dbReference type="SUPFAM" id="SSF52418">
    <property type="entry name" value="Nucleoside phosphorylase/phosphoribosyltransferase catalytic domain"/>
    <property type="match status" value="1"/>
</dbReference>
<proteinExistence type="inferred from homology"/>
<feature type="binding site" evidence="3">
    <location>
        <begin position="104"/>
        <end position="107"/>
    </location>
    <ligand>
        <name>5-phospho-alpha-D-ribose 1-diphosphate</name>
        <dbReference type="ChEBI" id="CHEBI:58017"/>
    </ligand>
</feature>
<keyword evidence="3" id="KW-0479">Metal-binding</keyword>
<dbReference type="EC" id="2.4.2.18" evidence="3"/>
<evidence type="ECO:0000259" key="5">
    <source>
        <dbReference type="Pfam" id="PF02885"/>
    </source>
</evidence>
<dbReference type="InterPro" id="IPR005940">
    <property type="entry name" value="Anthranilate_Pribosyl_Tfrase"/>
</dbReference>
<sequence>MKTFETPATTIKTPQMKEILQYLFNHNTLSKSEAKAMMIEIAQNKFNAAEVTAFISVFLMRSITLKELEGFREALLQMAVSVDLDASDAIDIVGTGGDGKDTINISTLASFVVAGAGQKVTKHGNYGASTVTGSSNVLEELGYQFKNSSEQLNEDLERANICFLHAPHFHPALQSVGLLRKSLGLRTFFNLLGPLVNPAKPKYSMIGVYNLEIARIYQYLLQKEEREFMLVHGLDGYDEISLTDDSKIITKKGEEIYSAEDLGFSPVTLEDIKAGNSIQETAKIFMNILDGKGTEQQNSVILANASVALYSTHKFGSYEDCLLLAKESLQSGKALNSFNLLIH</sequence>
<feature type="binding site" evidence="3">
    <location>
        <position position="239"/>
    </location>
    <ligand>
        <name>Mg(2+)</name>
        <dbReference type="ChEBI" id="CHEBI:18420"/>
        <label>2</label>
    </ligand>
</feature>
<keyword evidence="3" id="KW-0028">Amino-acid biosynthesis</keyword>
<comment type="caution">
    <text evidence="3">Lacks conserved residue(s) required for the propagation of feature annotation.</text>
</comment>
<feature type="binding site" evidence="3">
    <location>
        <position position="106"/>
    </location>
    <ligand>
        <name>Mg(2+)</name>
        <dbReference type="ChEBI" id="CHEBI:18420"/>
        <label>1</label>
    </ligand>
</feature>
<dbReference type="NCBIfam" id="TIGR01245">
    <property type="entry name" value="trpD"/>
    <property type="match status" value="1"/>
</dbReference>
<dbReference type="PANTHER" id="PTHR43285">
    <property type="entry name" value="ANTHRANILATE PHOSPHORIBOSYLTRANSFERASE"/>
    <property type="match status" value="1"/>
</dbReference>
<dbReference type="InterPro" id="IPR017459">
    <property type="entry name" value="Glycosyl_Trfase_fam3_N_dom"/>
</dbReference>
<dbReference type="Proteomes" id="UP000198561">
    <property type="component" value="Unassembled WGS sequence"/>
</dbReference>
<feature type="binding site" evidence="3">
    <location>
        <begin position="97"/>
        <end position="98"/>
    </location>
    <ligand>
        <name>5-phospho-alpha-D-ribose 1-diphosphate</name>
        <dbReference type="ChEBI" id="CHEBI:58017"/>
    </ligand>
</feature>
<dbReference type="Pfam" id="PF02885">
    <property type="entry name" value="Glycos_trans_3N"/>
    <property type="match status" value="1"/>
</dbReference>
<keyword evidence="3" id="KW-0822">Tryptophan biosynthesis</keyword>
<dbReference type="GO" id="GO:0000287">
    <property type="term" value="F:magnesium ion binding"/>
    <property type="evidence" value="ECO:0007669"/>
    <property type="project" value="UniProtKB-UniRule"/>
</dbReference>
<dbReference type="InterPro" id="IPR036320">
    <property type="entry name" value="Glycosyl_Trfase_fam3_N_dom_sf"/>
</dbReference>
<evidence type="ECO:0000256" key="2">
    <source>
        <dbReference type="ARBA" id="ARBA00022679"/>
    </source>
</evidence>
<dbReference type="PANTHER" id="PTHR43285:SF2">
    <property type="entry name" value="ANTHRANILATE PHOSPHORIBOSYLTRANSFERASE"/>
    <property type="match status" value="1"/>
</dbReference>
<feature type="binding site" evidence="3">
    <location>
        <position position="239"/>
    </location>
    <ligand>
        <name>Mg(2+)</name>
        <dbReference type="ChEBI" id="CHEBI:18420"/>
        <label>1</label>
    </ligand>
</feature>
<accession>A0A1H6ID11</accession>
<dbReference type="EMBL" id="FNWQ01000007">
    <property type="protein sequence ID" value="SEH45028.1"/>
    <property type="molecule type" value="Genomic_DNA"/>
</dbReference>
<dbReference type="GO" id="GO:0000162">
    <property type="term" value="P:L-tryptophan biosynthetic process"/>
    <property type="evidence" value="ECO:0007669"/>
    <property type="project" value="UniProtKB-UniRule"/>
</dbReference>
<evidence type="ECO:0000259" key="4">
    <source>
        <dbReference type="Pfam" id="PF00591"/>
    </source>
</evidence>
<evidence type="ECO:0000313" key="7">
    <source>
        <dbReference type="Proteomes" id="UP000198561"/>
    </source>
</evidence>
<keyword evidence="3" id="KW-0460">Magnesium</keyword>
<gene>
    <name evidence="3" type="primary">trpD</name>
    <name evidence="6" type="ORF">SAMN05421593_4268</name>
</gene>
<reference evidence="6 7" key="1">
    <citation type="submission" date="2016-10" db="EMBL/GenBank/DDBJ databases">
        <authorList>
            <person name="de Groot N.N."/>
        </authorList>
    </citation>
    <scope>NUCLEOTIDE SEQUENCE [LARGE SCALE GENOMIC DNA]</scope>
    <source>
        <strain evidence="6 7">DSM 23031</strain>
    </source>
</reference>
<feature type="domain" description="Glycosyl transferase family 3" evidence="4">
    <location>
        <begin position="88"/>
        <end position="335"/>
    </location>
</feature>
<evidence type="ECO:0000256" key="1">
    <source>
        <dbReference type="ARBA" id="ARBA00022676"/>
    </source>
</evidence>
<dbReference type="UniPathway" id="UPA00035">
    <property type="reaction ID" value="UER00041"/>
</dbReference>
<dbReference type="HAMAP" id="MF_00211">
    <property type="entry name" value="TrpD"/>
    <property type="match status" value="1"/>
</dbReference>
<dbReference type="GO" id="GO:0004048">
    <property type="term" value="F:anthranilate phosphoribosyltransferase activity"/>
    <property type="evidence" value="ECO:0007669"/>
    <property type="project" value="UniProtKB-UniRule"/>
</dbReference>
<comment type="catalytic activity">
    <reaction evidence="3">
        <text>N-(5-phospho-beta-D-ribosyl)anthranilate + diphosphate = 5-phospho-alpha-D-ribose 1-diphosphate + anthranilate</text>
        <dbReference type="Rhea" id="RHEA:11768"/>
        <dbReference type="ChEBI" id="CHEBI:16567"/>
        <dbReference type="ChEBI" id="CHEBI:18277"/>
        <dbReference type="ChEBI" id="CHEBI:33019"/>
        <dbReference type="ChEBI" id="CHEBI:58017"/>
        <dbReference type="EC" id="2.4.2.18"/>
    </reaction>
</comment>
<keyword evidence="2 3" id="KW-0808">Transferase</keyword>
<feature type="binding site" evidence="3">
    <location>
        <position position="94"/>
    </location>
    <ligand>
        <name>anthranilate</name>
        <dbReference type="ChEBI" id="CHEBI:16567"/>
        <label>1</label>
    </ligand>
</feature>
<dbReference type="Gene3D" id="1.20.970.10">
    <property type="entry name" value="Transferase, Pyrimidine Nucleoside Phosphorylase, Chain C"/>
    <property type="match status" value="1"/>
</dbReference>
<feature type="binding site" evidence="3">
    <location>
        <position position="102"/>
    </location>
    <ligand>
        <name>5-phospho-alpha-D-ribose 1-diphosphate</name>
        <dbReference type="ChEBI" id="CHEBI:58017"/>
    </ligand>
</feature>
<organism evidence="6 7">
    <name type="scientific">Chryseobacterium culicis</name>
    <dbReference type="NCBI Taxonomy" id="680127"/>
    <lineage>
        <taxon>Bacteria</taxon>
        <taxon>Pseudomonadati</taxon>
        <taxon>Bacteroidota</taxon>
        <taxon>Flavobacteriia</taxon>
        <taxon>Flavobacteriales</taxon>
        <taxon>Weeksellaceae</taxon>
        <taxon>Chryseobacterium group</taxon>
        <taxon>Chryseobacterium</taxon>
    </lineage>
</organism>
<comment type="cofactor">
    <cofactor evidence="3">
        <name>Mg(2+)</name>
        <dbReference type="ChEBI" id="CHEBI:18420"/>
    </cofactor>
    <text evidence="3">Binds 2 magnesium ions per monomer.</text>
</comment>
<evidence type="ECO:0000313" key="6">
    <source>
        <dbReference type="EMBL" id="SEH45028.1"/>
    </source>
</evidence>
<feature type="binding site" evidence="3">
    <location>
        <position position="180"/>
    </location>
    <ligand>
        <name>anthranilate</name>
        <dbReference type="ChEBI" id="CHEBI:16567"/>
        <label>2</label>
    </ligand>
</feature>
<name>A0A1H6ID11_CHRCI</name>
<feature type="binding site" evidence="3">
    <location>
        <position position="125"/>
    </location>
    <ligand>
        <name>anthranilate</name>
        <dbReference type="ChEBI" id="CHEBI:16567"/>
        <label>1</label>
    </ligand>
</feature>
<dbReference type="InterPro" id="IPR000312">
    <property type="entry name" value="Glycosyl_Trfase_fam3"/>
</dbReference>
<feature type="binding site" evidence="3">
    <location>
        <position position="134"/>
    </location>
    <ligand>
        <name>5-phospho-alpha-D-ribose 1-diphosphate</name>
        <dbReference type="ChEBI" id="CHEBI:58017"/>
    </ligand>
</feature>
<keyword evidence="1 3" id="KW-0328">Glycosyltransferase</keyword>
<dbReference type="Pfam" id="PF00591">
    <property type="entry name" value="Glycos_transf_3"/>
    <property type="match status" value="1"/>
</dbReference>
<dbReference type="GO" id="GO:0005829">
    <property type="term" value="C:cytosol"/>
    <property type="evidence" value="ECO:0007669"/>
    <property type="project" value="TreeGrafter"/>
</dbReference>
<protein>
    <recommendedName>
        <fullName evidence="3">Anthranilate phosphoribosyltransferase</fullName>
        <ecNumber evidence="3">2.4.2.18</ecNumber>
    </recommendedName>
</protein>
<dbReference type="STRING" id="680127.SAMN05421593_4268"/>